<feature type="transmembrane region" description="Helical" evidence="6">
    <location>
        <begin position="585"/>
        <end position="609"/>
    </location>
</feature>
<feature type="domain" description="ABC3 transporter permease C-terminal" evidence="7">
    <location>
        <begin position="59"/>
        <end position="172"/>
    </location>
</feature>
<accession>A0A3P3R191</accession>
<evidence type="ECO:0000256" key="3">
    <source>
        <dbReference type="ARBA" id="ARBA00022692"/>
    </source>
</evidence>
<keyword evidence="9" id="KW-1185">Reference proteome</keyword>
<dbReference type="AlphaFoldDB" id="A0A3P3R191"/>
<dbReference type="InterPro" id="IPR027022">
    <property type="entry name" value="ABC_permease_BceB-typ"/>
</dbReference>
<feature type="transmembrane region" description="Helical" evidence="6">
    <location>
        <begin position="52"/>
        <end position="75"/>
    </location>
</feature>
<feature type="transmembrane region" description="Helical" evidence="6">
    <location>
        <begin position="113"/>
        <end position="138"/>
    </location>
</feature>
<sequence>MTLFNFAYNNIKRDFKTYLYHFLSCVFSVFIFFLFSNLAMHPALKIVDSGSTIGIILFMASIISMLFSFVLILYSVGNFLKNRSKQFAILNIIGASNGQFNTLIFFENIIISIFALLIGIIMGLVFSKVFLMIAQSLIDGLNLYFYFPLTPLILTVFLMGGLFLLISLIAPVILKKKKIIDLLKKEELAEKNHFLLSLIAVIIILPITIYLHIQKNFSGFIYIFEILAGISFSYFIYNLIFNIYNFFMEKSGRIYIKNNLIKLSNFKYKINTNIKTMAASMILFSIILTSFVYIVGAPLSISKDTQKIMPYSYMYANWEDEVKGAKKAELISEELKSIGGFKELTISYSKLKNKARTVRHIILSNTMYNEVADFLNREKINLSDNEYFLIGVDGKKNPVLSDTIKDLISGYGITKEAGFDKKIISISGYFTSVTVVSDKNYESLSQVLVKDRIYAFTQSDLTNGSIKDLEALKNLIGFEDGKESLMSYSLYYDIENLTRRLVSYVGSILCISFLIGIASIIYSRLYSFVDEESKKYSIMIKIGLSKAELKDILASTLRWLFVLPFMTALVISWIIIGIINQLTLTSYTGLAVICSFVYLLTELILYIIIKRKYQKKIFDNIYEA</sequence>
<keyword evidence="4 6" id="KW-1133">Transmembrane helix</keyword>
<evidence type="ECO:0000256" key="2">
    <source>
        <dbReference type="ARBA" id="ARBA00022475"/>
    </source>
</evidence>
<dbReference type="InterPro" id="IPR052536">
    <property type="entry name" value="ABC-4_Integral_Memb_Prot"/>
</dbReference>
<comment type="caution">
    <text evidence="8">The sequence shown here is derived from an EMBL/GenBank/DDBJ whole genome shotgun (WGS) entry which is preliminary data.</text>
</comment>
<feature type="transmembrane region" description="Helical" evidence="6">
    <location>
        <begin position="20"/>
        <end position="40"/>
    </location>
</feature>
<feature type="transmembrane region" description="Helical" evidence="6">
    <location>
        <begin position="144"/>
        <end position="174"/>
    </location>
</feature>
<dbReference type="Pfam" id="PF02687">
    <property type="entry name" value="FtsX"/>
    <property type="match status" value="1"/>
</dbReference>
<evidence type="ECO:0000256" key="4">
    <source>
        <dbReference type="ARBA" id="ARBA00022989"/>
    </source>
</evidence>
<evidence type="ECO:0000313" key="9">
    <source>
        <dbReference type="Proteomes" id="UP000272490"/>
    </source>
</evidence>
<dbReference type="PANTHER" id="PTHR46795">
    <property type="entry name" value="ABC TRANSPORTER PERMEASE-RELATED-RELATED"/>
    <property type="match status" value="1"/>
</dbReference>
<feature type="transmembrane region" description="Helical" evidence="6">
    <location>
        <begin position="277"/>
        <end position="301"/>
    </location>
</feature>
<gene>
    <name evidence="8" type="ORF">EHV10_01540</name>
</gene>
<name>A0A3P3R191_9FIRM</name>
<comment type="similarity">
    <text evidence="6">Belongs to the ABC-4 integral membrane protein family.</text>
</comment>
<evidence type="ECO:0000256" key="6">
    <source>
        <dbReference type="PIRNR" id="PIRNR018968"/>
    </source>
</evidence>
<dbReference type="EMBL" id="RRCO01000001">
    <property type="protein sequence ID" value="RRJ27231.1"/>
    <property type="molecule type" value="Genomic_DNA"/>
</dbReference>
<proteinExistence type="inferred from homology"/>
<comment type="subcellular location">
    <subcellularLocation>
        <location evidence="1 6">Cell membrane</location>
        <topology evidence="1 6">Multi-pass membrane protein</topology>
    </subcellularLocation>
</comment>
<feature type="transmembrane region" description="Helical" evidence="6">
    <location>
        <begin position="219"/>
        <end position="247"/>
    </location>
</feature>
<dbReference type="PANTHER" id="PTHR46795:SF3">
    <property type="entry name" value="ABC TRANSPORTER PERMEASE"/>
    <property type="match status" value="1"/>
</dbReference>
<reference evidence="8 9" key="1">
    <citation type="submission" date="2018-11" db="EMBL/GenBank/DDBJ databases">
        <title>Genome sequencing of Lachnoanaerobaculum sp. KCOM 2030 (= ChDC B114).</title>
        <authorList>
            <person name="Kook J.-K."/>
            <person name="Park S.-N."/>
            <person name="Lim Y.K."/>
        </authorList>
    </citation>
    <scope>NUCLEOTIDE SEQUENCE [LARGE SCALE GENOMIC DNA]</scope>
    <source>
        <strain evidence="8 9">KCOM 2030</strain>
    </source>
</reference>
<dbReference type="Proteomes" id="UP000272490">
    <property type="component" value="Unassembled WGS sequence"/>
</dbReference>
<protein>
    <submittedName>
        <fullName evidence="8">ABC transporter permease</fullName>
    </submittedName>
</protein>
<dbReference type="GO" id="GO:0005886">
    <property type="term" value="C:plasma membrane"/>
    <property type="evidence" value="ECO:0007669"/>
    <property type="project" value="UniProtKB-SubCell"/>
</dbReference>
<feature type="transmembrane region" description="Helical" evidence="6">
    <location>
        <begin position="501"/>
        <end position="525"/>
    </location>
</feature>
<dbReference type="InterPro" id="IPR003838">
    <property type="entry name" value="ABC3_permease_C"/>
</dbReference>
<evidence type="ECO:0000259" key="7">
    <source>
        <dbReference type="Pfam" id="PF02687"/>
    </source>
</evidence>
<evidence type="ECO:0000256" key="1">
    <source>
        <dbReference type="ARBA" id="ARBA00004651"/>
    </source>
</evidence>
<keyword evidence="5 6" id="KW-0472">Membrane</keyword>
<evidence type="ECO:0000256" key="5">
    <source>
        <dbReference type="ARBA" id="ARBA00023136"/>
    </source>
</evidence>
<dbReference type="OrthoDB" id="1937696at2"/>
<dbReference type="GO" id="GO:0055085">
    <property type="term" value="P:transmembrane transport"/>
    <property type="evidence" value="ECO:0007669"/>
    <property type="project" value="UniProtKB-UniRule"/>
</dbReference>
<organism evidence="8 9">
    <name type="scientific">Lachnoanaerobaculum gingivalis</name>
    <dbReference type="NCBI Taxonomy" id="2490855"/>
    <lineage>
        <taxon>Bacteria</taxon>
        <taxon>Bacillati</taxon>
        <taxon>Bacillota</taxon>
        <taxon>Clostridia</taxon>
        <taxon>Lachnospirales</taxon>
        <taxon>Lachnospiraceae</taxon>
        <taxon>Lachnoanaerobaculum</taxon>
    </lineage>
</organism>
<keyword evidence="6" id="KW-0813">Transport</keyword>
<evidence type="ECO:0000313" key="8">
    <source>
        <dbReference type="EMBL" id="RRJ27231.1"/>
    </source>
</evidence>
<dbReference type="PIRSF" id="PIRSF018968">
    <property type="entry name" value="ABC_permease_BceB"/>
    <property type="match status" value="1"/>
</dbReference>
<feature type="transmembrane region" description="Helical" evidence="6">
    <location>
        <begin position="194"/>
        <end position="213"/>
    </location>
</feature>
<keyword evidence="3 6" id="KW-0812">Transmembrane</keyword>
<keyword evidence="2 6" id="KW-1003">Cell membrane</keyword>
<feature type="transmembrane region" description="Helical" evidence="6">
    <location>
        <begin position="559"/>
        <end position="579"/>
    </location>
</feature>